<dbReference type="CDD" id="cd00770">
    <property type="entry name" value="SerRS_core"/>
    <property type="match status" value="1"/>
</dbReference>
<evidence type="ECO:0000256" key="3">
    <source>
        <dbReference type="ARBA" id="ARBA00010728"/>
    </source>
</evidence>
<evidence type="ECO:0000256" key="8">
    <source>
        <dbReference type="ARBA" id="ARBA00022917"/>
    </source>
</evidence>
<comment type="subcellular location">
    <subcellularLocation>
        <location evidence="1 12">Cytoplasm</location>
    </subcellularLocation>
</comment>
<sequence>MIDPKFLRSDIQKVAEKLLTKNFQLDCESFNLLDSERKSLQSKLEKLLQERNSHAKKIGMKITENGPADNSVKELIIIGEDLKNQSNQIETELSTVKHKINAILEIIPNLPDSSVPKGKGEEDNLVVRKWGSPKTFGFDILDHVELGNNIGQMDFDVATKITGSRFMQLSGQLASLHRALIQFMLDTHINENGYEEVYVPYIVNSKSLWSTGQLPKFENDQFKIDDERNYYLIPTAEVPVTNIYRDVIVDQLPKKYVAHTPCFRSEAGSYGKDTRGMIRQHQFEKVELVHFVEPQNSWQTFEQLVTHAESILQKLELPYQVVNLCGGDLGFSSAKTYDLEVWVPSQGRYREISSCSNFLDFQARRLKARFKKDGKIELMHTLNGSGLAVGRTLLAVMENYQEEGGRRIKIPTVLQGYMNGSEYISGLKG</sequence>
<dbReference type="GO" id="GO:0005737">
    <property type="term" value="C:cytoplasm"/>
    <property type="evidence" value="ECO:0007669"/>
    <property type="project" value="UniProtKB-SubCell"/>
</dbReference>
<keyword evidence="4 12" id="KW-0963">Cytoplasm</keyword>
<accession>A0A520LL51</accession>
<evidence type="ECO:0000313" key="18">
    <source>
        <dbReference type="Proteomes" id="UP000318148"/>
    </source>
</evidence>
<comment type="domain">
    <text evidence="12">Consists of two distinct domains, a catalytic core and a N-terminal extension that is involved in tRNA binding.</text>
</comment>
<gene>
    <name evidence="12" type="primary">serS</name>
    <name evidence="17" type="ORF">EVB02_02980</name>
</gene>
<comment type="caution">
    <text evidence="17">The sequence shown here is derived from an EMBL/GenBank/DDBJ whole genome shotgun (WGS) entry which is preliminary data.</text>
</comment>
<evidence type="ECO:0000256" key="7">
    <source>
        <dbReference type="ARBA" id="ARBA00022840"/>
    </source>
</evidence>
<feature type="binding site" evidence="13">
    <location>
        <position position="383"/>
    </location>
    <ligand>
        <name>L-serine</name>
        <dbReference type="ChEBI" id="CHEBI:33384"/>
    </ligand>
</feature>
<protein>
    <recommendedName>
        <fullName evidence="12">Serine--tRNA ligase</fullName>
        <ecNumber evidence="12">6.1.1.11</ecNumber>
    </recommendedName>
    <alternativeName>
        <fullName evidence="12">Seryl-tRNA synthetase</fullName>
        <shortName evidence="12">SerRS</shortName>
    </alternativeName>
    <alternativeName>
        <fullName evidence="12">Seryl-tRNA(Ser/Sec) synthetase</fullName>
    </alternativeName>
</protein>
<dbReference type="InterPro" id="IPR010978">
    <property type="entry name" value="tRNA-bd_arm"/>
</dbReference>
<dbReference type="HAMAP" id="MF_00176">
    <property type="entry name" value="Ser_tRNA_synth_type1"/>
    <property type="match status" value="1"/>
</dbReference>
<dbReference type="GO" id="GO:0004828">
    <property type="term" value="F:serine-tRNA ligase activity"/>
    <property type="evidence" value="ECO:0007669"/>
    <property type="project" value="UniProtKB-UniRule"/>
</dbReference>
<evidence type="ECO:0000256" key="11">
    <source>
        <dbReference type="ARBA" id="ARBA00048823"/>
    </source>
</evidence>
<comment type="catalytic activity">
    <reaction evidence="11 12">
        <text>tRNA(Ser) + L-serine + ATP = L-seryl-tRNA(Ser) + AMP + diphosphate + H(+)</text>
        <dbReference type="Rhea" id="RHEA:12292"/>
        <dbReference type="Rhea" id="RHEA-COMP:9669"/>
        <dbReference type="Rhea" id="RHEA-COMP:9703"/>
        <dbReference type="ChEBI" id="CHEBI:15378"/>
        <dbReference type="ChEBI" id="CHEBI:30616"/>
        <dbReference type="ChEBI" id="CHEBI:33019"/>
        <dbReference type="ChEBI" id="CHEBI:33384"/>
        <dbReference type="ChEBI" id="CHEBI:78442"/>
        <dbReference type="ChEBI" id="CHEBI:78533"/>
        <dbReference type="ChEBI" id="CHEBI:456215"/>
        <dbReference type="EC" id="6.1.1.11"/>
    </reaction>
</comment>
<dbReference type="GO" id="GO:0006434">
    <property type="term" value="P:seryl-tRNA aminoacylation"/>
    <property type="evidence" value="ECO:0007669"/>
    <property type="project" value="UniProtKB-UniRule"/>
</dbReference>
<keyword evidence="6 12" id="KW-0547">Nucleotide-binding</keyword>
<comment type="caution">
    <text evidence="12">Lacks conserved residue(s) required for the propagation of feature annotation.</text>
</comment>
<dbReference type="PROSITE" id="PS50862">
    <property type="entry name" value="AA_TRNA_LIGASE_II"/>
    <property type="match status" value="1"/>
</dbReference>
<dbReference type="PRINTS" id="PR00981">
    <property type="entry name" value="TRNASYNTHSER"/>
</dbReference>
<dbReference type="Gene3D" id="1.10.287.40">
    <property type="entry name" value="Serine-tRNA synthetase, tRNA binding domain"/>
    <property type="match status" value="1"/>
</dbReference>
<feature type="binding site" evidence="12 13">
    <location>
        <position position="287"/>
    </location>
    <ligand>
        <name>L-serine</name>
        <dbReference type="ChEBI" id="CHEBI:33384"/>
    </ligand>
</feature>
<dbReference type="PANTHER" id="PTHR43697:SF1">
    <property type="entry name" value="SERINE--TRNA LIGASE"/>
    <property type="match status" value="1"/>
</dbReference>
<keyword evidence="15" id="KW-0175">Coiled coil</keyword>
<dbReference type="PANTHER" id="PTHR43697">
    <property type="entry name" value="SERYL-TRNA SYNTHETASE"/>
    <property type="match status" value="1"/>
</dbReference>
<feature type="binding site" evidence="12">
    <location>
        <position position="385"/>
    </location>
    <ligand>
        <name>L-serine</name>
        <dbReference type="ChEBI" id="CHEBI:33384"/>
    </ligand>
</feature>
<name>A0A520LL51_9GAMM</name>
<feature type="domain" description="Aminoacyl-transfer RNA synthetases class-II family profile" evidence="16">
    <location>
        <begin position="176"/>
        <end position="411"/>
    </location>
</feature>
<dbReference type="GO" id="GO:0016260">
    <property type="term" value="P:selenocysteine biosynthetic process"/>
    <property type="evidence" value="ECO:0007669"/>
    <property type="project" value="UniProtKB-UniRule"/>
</dbReference>
<feature type="binding site" evidence="13">
    <location>
        <position position="235"/>
    </location>
    <ligand>
        <name>L-serine</name>
        <dbReference type="ChEBI" id="CHEBI:33384"/>
    </ligand>
</feature>
<evidence type="ECO:0000256" key="1">
    <source>
        <dbReference type="ARBA" id="ARBA00004496"/>
    </source>
</evidence>
<proteinExistence type="inferred from homology"/>
<evidence type="ECO:0000256" key="4">
    <source>
        <dbReference type="ARBA" id="ARBA00022490"/>
    </source>
</evidence>
<dbReference type="Pfam" id="PF00587">
    <property type="entry name" value="tRNA-synt_2b"/>
    <property type="match status" value="1"/>
</dbReference>
<keyword evidence="7 12" id="KW-0067">ATP-binding</keyword>
<comment type="pathway">
    <text evidence="2 12">Aminoacyl-tRNA biosynthesis; selenocysteinyl-tRNA(Sec) biosynthesis; L-seryl-tRNA(Sec) from L-serine and tRNA(Sec): step 1/1.</text>
</comment>
<feature type="binding site" evidence="12 14">
    <location>
        <begin position="351"/>
        <end position="354"/>
    </location>
    <ligand>
        <name>ATP</name>
        <dbReference type="ChEBI" id="CHEBI:30616"/>
    </ligand>
</feature>
<dbReference type="InterPro" id="IPR042103">
    <property type="entry name" value="SerRS_1_N_sf"/>
</dbReference>
<evidence type="ECO:0000256" key="9">
    <source>
        <dbReference type="ARBA" id="ARBA00023146"/>
    </source>
</evidence>
<dbReference type="InterPro" id="IPR015866">
    <property type="entry name" value="Ser-tRNA-synth_1_N"/>
</dbReference>
<evidence type="ECO:0000256" key="14">
    <source>
        <dbReference type="PIRSR" id="PIRSR001529-2"/>
    </source>
</evidence>
<evidence type="ECO:0000259" key="16">
    <source>
        <dbReference type="PROSITE" id="PS50862"/>
    </source>
</evidence>
<evidence type="ECO:0000256" key="15">
    <source>
        <dbReference type="SAM" id="Coils"/>
    </source>
</evidence>
<keyword evidence="8 12" id="KW-0648">Protein biosynthesis</keyword>
<keyword evidence="5 12" id="KW-0436">Ligase</keyword>
<evidence type="ECO:0000313" key="17">
    <source>
        <dbReference type="EMBL" id="RZO06006.1"/>
    </source>
</evidence>
<dbReference type="SUPFAM" id="SSF55681">
    <property type="entry name" value="Class II aaRS and biotin synthetases"/>
    <property type="match status" value="1"/>
</dbReference>
<evidence type="ECO:0000256" key="6">
    <source>
        <dbReference type="ARBA" id="ARBA00022741"/>
    </source>
</evidence>
<dbReference type="PIRSF" id="PIRSF001529">
    <property type="entry name" value="Ser-tRNA-synth_IIa"/>
    <property type="match status" value="1"/>
</dbReference>
<feature type="coiled-coil region" evidence="15">
    <location>
        <begin position="30"/>
        <end position="57"/>
    </location>
</feature>
<dbReference type="SUPFAM" id="SSF46589">
    <property type="entry name" value="tRNA-binding arm"/>
    <property type="match status" value="1"/>
</dbReference>
<feature type="binding site" evidence="13">
    <location>
        <position position="264"/>
    </location>
    <ligand>
        <name>L-serine</name>
        <dbReference type="ChEBI" id="CHEBI:33384"/>
    </ligand>
</feature>
<dbReference type="NCBIfam" id="TIGR00414">
    <property type="entry name" value="serS"/>
    <property type="match status" value="1"/>
</dbReference>
<comment type="catalytic activity">
    <reaction evidence="10 12">
        <text>tRNA(Sec) + L-serine + ATP = L-seryl-tRNA(Sec) + AMP + diphosphate + H(+)</text>
        <dbReference type="Rhea" id="RHEA:42580"/>
        <dbReference type="Rhea" id="RHEA-COMP:9742"/>
        <dbReference type="Rhea" id="RHEA-COMP:10128"/>
        <dbReference type="ChEBI" id="CHEBI:15378"/>
        <dbReference type="ChEBI" id="CHEBI:30616"/>
        <dbReference type="ChEBI" id="CHEBI:33019"/>
        <dbReference type="ChEBI" id="CHEBI:33384"/>
        <dbReference type="ChEBI" id="CHEBI:78442"/>
        <dbReference type="ChEBI" id="CHEBI:78533"/>
        <dbReference type="ChEBI" id="CHEBI:456215"/>
        <dbReference type="EC" id="6.1.1.11"/>
    </reaction>
</comment>
<feature type="binding site" evidence="12 14">
    <location>
        <begin position="264"/>
        <end position="266"/>
    </location>
    <ligand>
        <name>ATP</name>
        <dbReference type="ChEBI" id="CHEBI:30616"/>
    </ligand>
</feature>
<dbReference type="InterPro" id="IPR002317">
    <property type="entry name" value="Ser-tRNA-ligase_type_1"/>
</dbReference>
<dbReference type="InterPro" id="IPR002314">
    <property type="entry name" value="aa-tRNA-synt_IIb"/>
</dbReference>
<dbReference type="InterPro" id="IPR033729">
    <property type="entry name" value="SerRS_core"/>
</dbReference>
<organism evidence="17 18">
    <name type="scientific">SAR92 clade bacterium</name>
    <dbReference type="NCBI Taxonomy" id="2315479"/>
    <lineage>
        <taxon>Bacteria</taxon>
        <taxon>Pseudomonadati</taxon>
        <taxon>Pseudomonadota</taxon>
        <taxon>Gammaproteobacteria</taxon>
        <taxon>Cellvibrionales</taxon>
        <taxon>Porticoccaceae</taxon>
        <taxon>SAR92 clade</taxon>
    </lineage>
</organism>
<evidence type="ECO:0000256" key="5">
    <source>
        <dbReference type="ARBA" id="ARBA00022598"/>
    </source>
</evidence>
<dbReference type="Pfam" id="PF02403">
    <property type="entry name" value="Seryl_tRNA_N"/>
    <property type="match status" value="1"/>
</dbReference>
<evidence type="ECO:0000256" key="12">
    <source>
        <dbReference type="HAMAP-Rule" id="MF_00176"/>
    </source>
</evidence>
<dbReference type="GO" id="GO:0005524">
    <property type="term" value="F:ATP binding"/>
    <property type="evidence" value="ECO:0007669"/>
    <property type="project" value="UniProtKB-UniRule"/>
</dbReference>
<feature type="binding site" evidence="12">
    <location>
        <begin position="235"/>
        <end position="237"/>
    </location>
    <ligand>
        <name>L-serine</name>
        <dbReference type="ChEBI" id="CHEBI:33384"/>
    </ligand>
</feature>
<evidence type="ECO:0000256" key="2">
    <source>
        <dbReference type="ARBA" id="ARBA00005045"/>
    </source>
</evidence>
<dbReference type="Gene3D" id="3.30.930.10">
    <property type="entry name" value="Bira Bifunctional Protein, Domain 2"/>
    <property type="match status" value="1"/>
</dbReference>
<comment type="function">
    <text evidence="12">Catalyzes the attachment of serine to tRNA(Ser). Is also able to aminoacylate tRNA(Sec) with serine, to form the misacylated tRNA L-seryl-tRNA(Sec), which will be further converted into selenocysteinyl-tRNA(Sec).</text>
</comment>
<dbReference type="Proteomes" id="UP000318148">
    <property type="component" value="Unassembled WGS sequence"/>
</dbReference>
<keyword evidence="9 12" id="KW-0030">Aminoacyl-tRNA synthetase</keyword>
<dbReference type="AlphaFoldDB" id="A0A520LL51"/>
<dbReference type="InterPro" id="IPR006195">
    <property type="entry name" value="aa-tRNA-synth_II"/>
</dbReference>
<dbReference type="EMBL" id="SHBO01000033">
    <property type="protein sequence ID" value="RZO06006.1"/>
    <property type="molecule type" value="Genomic_DNA"/>
</dbReference>
<comment type="similarity">
    <text evidence="3 12">Belongs to the class-II aminoacyl-tRNA synthetase family. Type-1 seryl-tRNA synthetase subfamily.</text>
</comment>
<evidence type="ECO:0000256" key="13">
    <source>
        <dbReference type="PIRSR" id="PIRSR001529-1"/>
    </source>
</evidence>
<reference evidence="17 18" key="1">
    <citation type="submission" date="2019-02" db="EMBL/GenBank/DDBJ databases">
        <title>Prokaryotic population dynamics and viral predation in marine succession experiment using metagenomics: the confinement effect.</title>
        <authorList>
            <person name="Haro-Moreno J.M."/>
            <person name="Rodriguez-Valera F."/>
            <person name="Lopez-Perez M."/>
        </authorList>
    </citation>
    <scope>NUCLEOTIDE SEQUENCE [LARGE SCALE GENOMIC DNA]</scope>
    <source>
        <strain evidence="17">MED-G169</strain>
    </source>
</reference>
<dbReference type="InterPro" id="IPR045864">
    <property type="entry name" value="aa-tRNA-synth_II/BPL/LPL"/>
</dbReference>
<comment type="subunit">
    <text evidence="12">Homodimer. The tRNA molecule binds across the dimer.</text>
</comment>
<dbReference type="UniPathway" id="UPA00906">
    <property type="reaction ID" value="UER00895"/>
</dbReference>
<evidence type="ECO:0000256" key="10">
    <source>
        <dbReference type="ARBA" id="ARBA00047929"/>
    </source>
</evidence>
<dbReference type="EC" id="6.1.1.11" evidence="12"/>